<dbReference type="PROSITE" id="PS00394">
    <property type="entry name" value="DNA_PHOTOLYASES_1_1"/>
    <property type="match status" value="1"/>
</dbReference>
<proteinExistence type="inferred from homology"/>
<dbReference type="RefSeq" id="WP_203165315.1">
    <property type="nucleotide sequence ID" value="NZ_JAEVLS010000001.1"/>
</dbReference>
<dbReference type="InterPro" id="IPR002081">
    <property type="entry name" value="Cryptochrome/DNA_photolyase_1"/>
</dbReference>
<dbReference type="Proteomes" id="UP000661077">
    <property type="component" value="Unassembled WGS sequence"/>
</dbReference>
<comment type="cofactor">
    <cofactor evidence="1">
        <name>FAD</name>
        <dbReference type="ChEBI" id="CHEBI:57692"/>
    </cofactor>
</comment>
<gene>
    <name evidence="8" type="ORF">JM946_01205</name>
</gene>
<dbReference type="Gene3D" id="1.10.579.10">
    <property type="entry name" value="DNA Cyclobutane Dipyrimidine Photolyase, subunit A, domain 3"/>
    <property type="match status" value="1"/>
</dbReference>
<dbReference type="Pfam" id="PF03441">
    <property type="entry name" value="FAD_binding_7"/>
    <property type="match status" value="1"/>
</dbReference>
<name>A0ABS1WQT2_9GAMM</name>
<dbReference type="EMBL" id="JAEVLS010000001">
    <property type="protein sequence ID" value="MBM0103336.1"/>
    <property type="molecule type" value="Genomic_DNA"/>
</dbReference>
<evidence type="ECO:0000313" key="9">
    <source>
        <dbReference type="Proteomes" id="UP000661077"/>
    </source>
</evidence>
<dbReference type="PANTHER" id="PTHR11455:SF9">
    <property type="entry name" value="CRYPTOCHROME CIRCADIAN CLOCK 5 ISOFORM X1"/>
    <property type="match status" value="1"/>
</dbReference>
<keyword evidence="3 6" id="KW-0285">Flavoprotein</keyword>
<dbReference type="PANTHER" id="PTHR11455">
    <property type="entry name" value="CRYPTOCHROME"/>
    <property type="match status" value="1"/>
</dbReference>
<reference evidence="8 9" key="1">
    <citation type="journal article" date="2021" name="Int. J. Syst. Evol. Microbiol.">
        <title>Steroidobacter gossypii sp. nov., isolated from soil of cotton cropping field.</title>
        <authorList>
            <person name="Huang R."/>
            <person name="Yang S."/>
            <person name="Zhen C."/>
            <person name="Liu W."/>
        </authorList>
    </citation>
    <scope>NUCLEOTIDE SEQUENCE [LARGE SCALE GENOMIC DNA]</scope>
    <source>
        <strain evidence="8 9">S1-65</strain>
    </source>
</reference>
<keyword evidence="5 6" id="KW-0157">Chromophore</keyword>
<evidence type="ECO:0000256" key="1">
    <source>
        <dbReference type="ARBA" id="ARBA00001974"/>
    </source>
</evidence>
<evidence type="ECO:0000313" key="8">
    <source>
        <dbReference type="EMBL" id="MBM0103336.1"/>
    </source>
</evidence>
<dbReference type="InterPro" id="IPR005101">
    <property type="entry name" value="Cryptochr/Photolyase_FAD-bd"/>
</dbReference>
<feature type="domain" description="Cryptochrome/DNA photolyase FAD-binding" evidence="7">
    <location>
        <begin position="6"/>
        <end position="86"/>
    </location>
</feature>
<comment type="similarity">
    <text evidence="6">Belongs to the DNA photolyase family.</text>
</comment>
<keyword evidence="4 6" id="KW-0274">FAD</keyword>
<comment type="similarity">
    <text evidence="2">Belongs to the DNA photolyase class-1 family.</text>
</comment>
<keyword evidence="9" id="KW-1185">Reference proteome</keyword>
<organism evidence="8 9">
    <name type="scientific">Steroidobacter gossypii</name>
    <dbReference type="NCBI Taxonomy" id="2805490"/>
    <lineage>
        <taxon>Bacteria</taxon>
        <taxon>Pseudomonadati</taxon>
        <taxon>Pseudomonadota</taxon>
        <taxon>Gammaproteobacteria</taxon>
        <taxon>Steroidobacterales</taxon>
        <taxon>Steroidobacteraceae</taxon>
        <taxon>Steroidobacter</taxon>
    </lineage>
</organism>
<evidence type="ECO:0000259" key="7">
    <source>
        <dbReference type="Pfam" id="PF03441"/>
    </source>
</evidence>
<dbReference type="SUPFAM" id="SSF48173">
    <property type="entry name" value="Cryptochrome/photolyase FAD-binding domain"/>
    <property type="match status" value="1"/>
</dbReference>
<dbReference type="InterPro" id="IPR018394">
    <property type="entry name" value="DNA_photolyase_1_CS_C"/>
</dbReference>
<evidence type="ECO:0000256" key="2">
    <source>
        <dbReference type="ARBA" id="ARBA00005862"/>
    </source>
</evidence>
<protein>
    <recommendedName>
        <fullName evidence="7">Cryptochrome/DNA photolyase FAD-binding domain-containing protein</fullName>
    </recommendedName>
</protein>
<sequence>MRGSRADLRAWQRGLTGIPLIDAGMRELWRTGWMHNRVRMIVASLLTRNLQIHWLERALVLLWNTLVDANLANNTCGWPWVAGCRTRRGFDASGNRAGRDLSVSCARFGGIPQARASGLFPAA</sequence>
<dbReference type="InterPro" id="IPR036134">
    <property type="entry name" value="Crypto/Photolyase_FAD-like_sf"/>
</dbReference>
<evidence type="ECO:0000256" key="5">
    <source>
        <dbReference type="ARBA" id="ARBA00022991"/>
    </source>
</evidence>
<accession>A0ABS1WQT2</accession>
<comment type="caution">
    <text evidence="8">The sequence shown here is derived from an EMBL/GenBank/DDBJ whole genome shotgun (WGS) entry which is preliminary data.</text>
</comment>
<dbReference type="PRINTS" id="PR00147">
    <property type="entry name" value="DNAPHOTLYASE"/>
</dbReference>
<evidence type="ECO:0000256" key="3">
    <source>
        <dbReference type="ARBA" id="ARBA00022630"/>
    </source>
</evidence>
<evidence type="ECO:0000256" key="4">
    <source>
        <dbReference type="ARBA" id="ARBA00022827"/>
    </source>
</evidence>
<evidence type="ECO:0000256" key="6">
    <source>
        <dbReference type="RuleBase" id="RU004182"/>
    </source>
</evidence>